<proteinExistence type="inferred from homology"/>
<evidence type="ECO:0000256" key="1">
    <source>
        <dbReference type="ARBA" id="ARBA00010444"/>
    </source>
</evidence>
<evidence type="ECO:0000256" key="2">
    <source>
        <dbReference type="ARBA" id="ARBA00022980"/>
    </source>
</evidence>
<organism evidence="4 5">
    <name type="scientific">Brassica carinata</name>
    <name type="common">Ethiopian mustard</name>
    <name type="synonym">Abyssinian cabbage</name>
    <dbReference type="NCBI Taxonomy" id="52824"/>
    <lineage>
        <taxon>Eukaryota</taxon>
        <taxon>Viridiplantae</taxon>
        <taxon>Streptophyta</taxon>
        <taxon>Embryophyta</taxon>
        <taxon>Tracheophyta</taxon>
        <taxon>Spermatophyta</taxon>
        <taxon>Magnoliopsida</taxon>
        <taxon>eudicotyledons</taxon>
        <taxon>Gunneridae</taxon>
        <taxon>Pentapetalae</taxon>
        <taxon>rosids</taxon>
        <taxon>malvids</taxon>
        <taxon>Brassicales</taxon>
        <taxon>Brassicaceae</taxon>
        <taxon>Brassiceae</taxon>
        <taxon>Brassica</taxon>
    </lineage>
</organism>
<dbReference type="GO" id="GO:1990904">
    <property type="term" value="C:ribonucleoprotein complex"/>
    <property type="evidence" value="ECO:0007669"/>
    <property type="project" value="UniProtKB-KW"/>
</dbReference>
<gene>
    <name evidence="4" type="ORF">Bca52824_026117</name>
</gene>
<dbReference type="GO" id="GO:0003735">
    <property type="term" value="F:structural constituent of ribosome"/>
    <property type="evidence" value="ECO:0007669"/>
    <property type="project" value="InterPro"/>
</dbReference>
<dbReference type="EMBL" id="JAAMPC010000006">
    <property type="protein sequence ID" value="KAG2306369.1"/>
    <property type="molecule type" value="Genomic_DNA"/>
</dbReference>
<evidence type="ECO:0000313" key="5">
    <source>
        <dbReference type="Proteomes" id="UP000886595"/>
    </source>
</evidence>
<comment type="caution">
    <text evidence="4">The sequence shown here is derived from an EMBL/GenBank/DDBJ whole genome shotgun (WGS) entry which is preliminary data.</text>
</comment>
<dbReference type="InterPro" id="IPR036401">
    <property type="entry name" value="Ribosomal_eS17_sf"/>
</dbReference>
<dbReference type="Pfam" id="PF00833">
    <property type="entry name" value="Ribosomal_S17e"/>
    <property type="match status" value="1"/>
</dbReference>
<sequence>MGRVHTKNVKKSSCKVIEKYNSRTTLDFQKRPCKKIDGISIYLMNVPKRDQSVESHSNYKKKSK</sequence>
<evidence type="ECO:0000256" key="3">
    <source>
        <dbReference type="ARBA" id="ARBA00023274"/>
    </source>
</evidence>
<dbReference type="GO" id="GO:0006412">
    <property type="term" value="P:translation"/>
    <property type="evidence" value="ECO:0007669"/>
    <property type="project" value="InterPro"/>
</dbReference>
<dbReference type="InterPro" id="IPR001210">
    <property type="entry name" value="Ribosomal_eS17"/>
</dbReference>
<dbReference type="AlphaFoldDB" id="A0A8X7SKU0"/>
<keyword evidence="5" id="KW-1185">Reference proteome</keyword>
<evidence type="ECO:0000313" key="4">
    <source>
        <dbReference type="EMBL" id="KAG2306369.1"/>
    </source>
</evidence>
<reference evidence="4 5" key="1">
    <citation type="submission" date="2020-02" db="EMBL/GenBank/DDBJ databases">
        <authorList>
            <person name="Ma Q."/>
            <person name="Huang Y."/>
            <person name="Song X."/>
            <person name="Pei D."/>
        </authorList>
    </citation>
    <scope>NUCLEOTIDE SEQUENCE [LARGE SCALE GENOMIC DNA]</scope>
    <source>
        <strain evidence="4">Sxm20200214</strain>
        <tissue evidence="4">Leaf</tissue>
    </source>
</reference>
<name>A0A8X7SKU0_BRACI</name>
<dbReference type="Gene3D" id="1.10.60.20">
    <property type="entry name" value="Ribosomal protein S17e-like"/>
    <property type="match status" value="1"/>
</dbReference>
<dbReference type="SUPFAM" id="SSF116820">
    <property type="entry name" value="Rps17e-like"/>
    <property type="match status" value="1"/>
</dbReference>
<protein>
    <submittedName>
        <fullName evidence="4">Uncharacterized protein</fullName>
    </submittedName>
</protein>
<dbReference type="Proteomes" id="UP000886595">
    <property type="component" value="Unassembled WGS sequence"/>
</dbReference>
<comment type="similarity">
    <text evidence="1">Belongs to the eukaryotic ribosomal protein eS17 family.</text>
</comment>
<keyword evidence="2" id="KW-0689">Ribosomal protein</keyword>
<dbReference type="GO" id="GO:0005840">
    <property type="term" value="C:ribosome"/>
    <property type="evidence" value="ECO:0007669"/>
    <property type="project" value="UniProtKB-KW"/>
</dbReference>
<accession>A0A8X7SKU0</accession>
<keyword evidence="3" id="KW-0687">Ribonucleoprotein</keyword>